<keyword evidence="3" id="KW-1185">Reference proteome</keyword>
<gene>
    <name evidence="2" type="ORF">PR048_023872</name>
</gene>
<reference evidence="2 3" key="1">
    <citation type="submission" date="2023-02" db="EMBL/GenBank/DDBJ databases">
        <title>LHISI_Scaffold_Assembly.</title>
        <authorList>
            <person name="Stuart O.P."/>
            <person name="Cleave R."/>
            <person name="Magrath M.J.L."/>
            <person name="Mikheyev A.S."/>
        </authorList>
    </citation>
    <scope>NUCLEOTIDE SEQUENCE [LARGE SCALE GENOMIC DNA]</scope>
    <source>
        <strain evidence="2">Daus_M_001</strain>
        <tissue evidence="2">Leg muscle</tissue>
    </source>
</reference>
<evidence type="ECO:0000256" key="1">
    <source>
        <dbReference type="SAM" id="MobiDB-lite"/>
    </source>
</evidence>
<proteinExistence type="predicted"/>
<protein>
    <submittedName>
        <fullName evidence="2">Uncharacterized protein</fullName>
    </submittedName>
</protein>
<accession>A0ABQ9GVG7</accession>
<evidence type="ECO:0000313" key="2">
    <source>
        <dbReference type="EMBL" id="KAJ8875964.1"/>
    </source>
</evidence>
<organism evidence="2 3">
    <name type="scientific">Dryococelus australis</name>
    <dbReference type="NCBI Taxonomy" id="614101"/>
    <lineage>
        <taxon>Eukaryota</taxon>
        <taxon>Metazoa</taxon>
        <taxon>Ecdysozoa</taxon>
        <taxon>Arthropoda</taxon>
        <taxon>Hexapoda</taxon>
        <taxon>Insecta</taxon>
        <taxon>Pterygota</taxon>
        <taxon>Neoptera</taxon>
        <taxon>Polyneoptera</taxon>
        <taxon>Phasmatodea</taxon>
        <taxon>Verophasmatodea</taxon>
        <taxon>Anareolatae</taxon>
        <taxon>Phasmatidae</taxon>
        <taxon>Eurycanthinae</taxon>
        <taxon>Dryococelus</taxon>
    </lineage>
</organism>
<comment type="caution">
    <text evidence="2">The sequence shown here is derived from an EMBL/GenBank/DDBJ whole genome shotgun (WGS) entry which is preliminary data.</text>
</comment>
<evidence type="ECO:0000313" key="3">
    <source>
        <dbReference type="Proteomes" id="UP001159363"/>
    </source>
</evidence>
<dbReference type="Proteomes" id="UP001159363">
    <property type="component" value="Chromosome 8"/>
</dbReference>
<name>A0ABQ9GVG7_9NEOP</name>
<feature type="region of interest" description="Disordered" evidence="1">
    <location>
        <begin position="52"/>
        <end position="72"/>
    </location>
</feature>
<sequence>MGTDRTIQPGTDQSLVTNVLPLCTFPGSPFLSSDMTIRHSYTRILSVDETGPATVQKTPRERDSFSGSKISSRSLHQSHVDIQAGEACDERGTNIITVPCCTSPPGPYINPMLIYKQGRACDERGTNIITVPCCTSPPGPYINPMLIYKQGRACDERGTNIITVPCCTSPPGPYINPMLIYKQGRACDDTKDGDVKSIVKASLNTYHTDELEKWLRANPCLYVTQSKVALLIGIAYGRAATVGCAVGACRAMLVLPGITVAERLACSPPTKAKRVHLPTGSPDFREWESRRTMPLVGGFSRVSPVSLTPSFRRCSISTSIILIGSQGLAPASRTLRCADARSRRFPSIWSVLSSLPRRLLLKLQPPIHSSINSWPGGPSHYPHSTGLDLECSTHPESRLEKLWQVIVSHSGCGMVLYEDINGRCVSAWEISSKCSRSDTNKTADDGKRKKDILPIPERLCSVDRGLLTANSIQRSKKLEGETGSVRVACVECRGLGVGLESVAMSGGSSYSVDRTRLRYGCWVYGMLPRRKKQDALSLTALPRFGLPIGGEEESCSINARRPRLMRPLARPKAQAWHVRTSLPLLPQSFRDPRPQKSSVWYGRGSIHTPSAFPGHNRSRLPLTTQPVIDSGNLSTPPPAYGVNHYQHESNPMIGHQREPHGGANRSSRATAYFPWHLWVIHARHYPPNGVTRGIPFHKWLRRPHRA</sequence>
<dbReference type="EMBL" id="JARBHB010000009">
    <property type="protein sequence ID" value="KAJ8875964.1"/>
    <property type="molecule type" value="Genomic_DNA"/>
</dbReference>